<comment type="catalytic activity">
    <reaction evidence="10">
        <text>L-threonyl-[protein] + ATP = O-phospho-L-threonyl-[protein] + ADP + H(+)</text>
        <dbReference type="Rhea" id="RHEA:46608"/>
        <dbReference type="Rhea" id="RHEA-COMP:11060"/>
        <dbReference type="Rhea" id="RHEA-COMP:11605"/>
        <dbReference type="ChEBI" id="CHEBI:15378"/>
        <dbReference type="ChEBI" id="CHEBI:30013"/>
        <dbReference type="ChEBI" id="CHEBI:30616"/>
        <dbReference type="ChEBI" id="CHEBI:61977"/>
        <dbReference type="ChEBI" id="CHEBI:456216"/>
        <dbReference type="EC" id="2.7.11.1"/>
    </reaction>
</comment>
<evidence type="ECO:0000256" key="13">
    <source>
        <dbReference type="SAM" id="MobiDB-lite"/>
    </source>
</evidence>
<organism evidence="15 16">
    <name type="scientific">Scomber scombrus</name>
    <name type="common">Atlantic mackerel</name>
    <name type="synonym">Scomber vernalis</name>
    <dbReference type="NCBI Taxonomy" id="13677"/>
    <lineage>
        <taxon>Eukaryota</taxon>
        <taxon>Metazoa</taxon>
        <taxon>Chordata</taxon>
        <taxon>Craniata</taxon>
        <taxon>Vertebrata</taxon>
        <taxon>Euteleostomi</taxon>
        <taxon>Actinopterygii</taxon>
        <taxon>Neopterygii</taxon>
        <taxon>Teleostei</taxon>
        <taxon>Neoteleostei</taxon>
        <taxon>Acanthomorphata</taxon>
        <taxon>Pelagiaria</taxon>
        <taxon>Scombriformes</taxon>
        <taxon>Scombridae</taxon>
        <taxon>Scomber</taxon>
    </lineage>
</organism>
<dbReference type="Pfam" id="PF11819">
    <property type="entry name" value="CUPID"/>
    <property type="match status" value="1"/>
</dbReference>
<feature type="compositionally biased region" description="Polar residues" evidence="13">
    <location>
        <begin position="207"/>
        <end position="219"/>
    </location>
</feature>
<feature type="compositionally biased region" description="Low complexity" evidence="13">
    <location>
        <begin position="276"/>
        <end position="288"/>
    </location>
</feature>
<dbReference type="GO" id="GO:0005634">
    <property type="term" value="C:nucleus"/>
    <property type="evidence" value="ECO:0007669"/>
    <property type="project" value="TreeGrafter"/>
</dbReference>
<dbReference type="GO" id="GO:0050684">
    <property type="term" value="P:regulation of mRNA processing"/>
    <property type="evidence" value="ECO:0007669"/>
    <property type="project" value="TreeGrafter"/>
</dbReference>
<feature type="region of interest" description="Disordered" evidence="13">
    <location>
        <begin position="645"/>
        <end position="695"/>
    </location>
</feature>
<gene>
    <name evidence="15" type="ORF">FSCOSCO3_A026424</name>
</gene>
<proteinExistence type="predicted"/>
<feature type="region of interest" description="Disordered" evidence="13">
    <location>
        <begin position="265"/>
        <end position="319"/>
    </location>
</feature>
<keyword evidence="5" id="KW-0808">Transferase</keyword>
<feature type="domain" description="Protein kinase" evidence="14">
    <location>
        <begin position="720"/>
        <end position="1222"/>
    </location>
</feature>
<dbReference type="InterPro" id="IPR017441">
    <property type="entry name" value="Protein_kinase_ATP_BS"/>
</dbReference>
<dbReference type="InterPro" id="IPR051334">
    <property type="entry name" value="SRPK"/>
</dbReference>
<keyword evidence="7" id="KW-0418">Kinase</keyword>
<dbReference type="SMART" id="SM00220">
    <property type="entry name" value="S_TKc"/>
    <property type="match status" value="1"/>
</dbReference>
<feature type="compositionally biased region" description="Low complexity" evidence="13">
    <location>
        <begin position="137"/>
        <end position="149"/>
    </location>
</feature>
<dbReference type="GO" id="GO:0004674">
    <property type="term" value="F:protein serine/threonine kinase activity"/>
    <property type="evidence" value="ECO:0007669"/>
    <property type="project" value="UniProtKB-KW"/>
</dbReference>
<dbReference type="GO" id="GO:0005524">
    <property type="term" value="F:ATP binding"/>
    <property type="evidence" value="ECO:0007669"/>
    <property type="project" value="UniProtKB-UniRule"/>
</dbReference>
<dbReference type="PANTHER" id="PTHR47634">
    <property type="entry name" value="PROTEIN KINASE DOMAIN-CONTAINING PROTEIN-RELATED"/>
    <property type="match status" value="1"/>
</dbReference>
<dbReference type="InterPro" id="IPR008271">
    <property type="entry name" value="Ser/Thr_kinase_AS"/>
</dbReference>
<evidence type="ECO:0000256" key="6">
    <source>
        <dbReference type="ARBA" id="ARBA00022741"/>
    </source>
</evidence>
<reference evidence="15 16" key="1">
    <citation type="submission" date="2024-01" db="EMBL/GenBank/DDBJ databases">
        <authorList>
            <person name="Alioto T."/>
            <person name="Alioto T."/>
            <person name="Gomez Garrido J."/>
        </authorList>
    </citation>
    <scope>NUCLEOTIDE SEQUENCE [LARGE SCALE GENOMIC DNA]</scope>
</reference>
<dbReference type="InterPro" id="IPR011009">
    <property type="entry name" value="Kinase-like_dom_sf"/>
</dbReference>
<dbReference type="Gene3D" id="1.10.510.10">
    <property type="entry name" value="Transferase(Phosphotransferase) domain 1"/>
    <property type="match status" value="2"/>
</dbReference>
<name>A0AAV1NFN2_SCOSC</name>
<dbReference type="Gene3D" id="3.30.200.20">
    <property type="entry name" value="Phosphorylase Kinase, domain 1"/>
    <property type="match status" value="1"/>
</dbReference>
<feature type="region of interest" description="Disordered" evidence="13">
    <location>
        <begin position="928"/>
        <end position="977"/>
    </location>
</feature>
<feature type="region of interest" description="Disordered" evidence="13">
    <location>
        <begin position="199"/>
        <end position="225"/>
    </location>
</feature>
<dbReference type="Proteomes" id="UP001314229">
    <property type="component" value="Unassembled WGS sequence"/>
</dbReference>
<dbReference type="PROSITE" id="PS00108">
    <property type="entry name" value="PROTEIN_KINASE_ST"/>
    <property type="match status" value="1"/>
</dbReference>
<dbReference type="GO" id="GO:0000245">
    <property type="term" value="P:spliceosomal complex assembly"/>
    <property type="evidence" value="ECO:0007669"/>
    <property type="project" value="TreeGrafter"/>
</dbReference>
<keyword evidence="3" id="KW-0963">Cytoplasm</keyword>
<evidence type="ECO:0000256" key="12">
    <source>
        <dbReference type="PROSITE-ProRule" id="PRU10141"/>
    </source>
</evidence>
<evidence type="ECO:0000256" key="7">
    <source>
        <dbReference type="ARBA" id="ARBA00022777"/>
    </source>
</evidence>
<feature type="binding site" evidence="12">
    <location>
        <position position="749"/>
    </location>
    <ligand>
        <name>ATP</name>
        <dbReference type="ChEBI" id="CHEBI:30616"/>
    </ligand>
</feature>
<keyword evidence="4" id="KW-0723">Serine/threonine-protein kinase</keyword>
<feature type="region of interest" description="Disordered" evidence="13">
    <location>
        <begin position="471"/>
        <end position="508"/>
    </location>
</feature>
<dbReference type="EC" id="2.7.11.1" evidence="2"/>
<evidence type="ECO:0000256" key="4">
    <source>
        <dbReference type="ARBA" id="ARBA00022527"/>
    </source>
</evidence>
<evidence type="ECO:0000256" key="10">
    <source>
        <dbReference type="ARBA" id="ARBA00047899"/>
    </source>
</evidence>
<dbReference type="PROSITE" id="PS00107">
    <property type="entry name" value="PROTEIN_KINASE_ATP"/>
    <property type="match status" value="1"/>
</dbReference>
<comment type="subcellular location">
    <subcellularLocation>
        <location evidence="1">Cytoplasm</location>
    </subcellularLocation>
</comment>
<keyword evidence="16" id="KW-1185">Reference proteome</keyword>
<keyword evidence="8 12" id="KW-0067">ATP-binding</keyword>
<dbReference type="FunFam" id="1.10.510.10:FF:001037">
    <property type="entry name" value="SRSF protein kinase 2"/>
    <property type="match status" value="1"/>
</dbReference>
<dbReference type="GO" id="GO:0005737">
    <property type="term" value="C:cytoplasm"/>
    <property type="evidence" value="ECO:0007669"/>
    <property type="project" value="UniProtKB-SubCell"/>
</dbReference>
<evidence type="ECO:0000313" key="16">
    <source>
        <dbReference type="Proteomes" id="UP001314229"/>
    </source>
</evidence>
<keyword evidence="6 12" id="KW-0547">Nucleotide-binding</keyword>
<dbReference type="Pfam" id="PF00069">
    <property type="entry name" value="Pkinase"/>
    <property type="match status" value="2"/>
</dbReference>
<feature type="compositionally biased region" description="Basic and acidic residues" evidence="13">
    <location>
        <begin position="939"/>
        <end position="953"/>
    </location>
</feature>
<evidence type="ECO:0000259" key="14">
    <source>
        <dbReference type="PROSITE" id="PS50011"/>
    </source>
</evidence>
<evidence type="ECO:0000256" key="1">
    <source>
        <dbReference type="ARBA" id="ARBA00004496"/>
    </source>
</evidence>
<dbReference type="SUPFAM" id="SSF56112">
    <property type="entry name" value="Protein kinase-like (PK-like)"/>
    <property type="match status" value="1"/>
</dbReference>
<feature type="region of interest" description="Disordered" evidence="13">
    <location>
        <begin position="116"/>
        <end position="180"/>
    </location>
</feature>
<evidence type="ECO:0000256" key="2">
    <source>
        <dbReference type="ARBA" id="ARBA00012513"/>
    </source>
</evidence>
<comment type="catalytic activity">
    <reaction evidence="11">
        <text>L-seryl-[protein] + ATP = O-phospho-L-seryl-[protein] + ADP + H(+)</text>
        <dbReference type="Rhea" id="RHEA:17989"/>
        <dbReference type="Rhea" id="RHEA-COMP:9863"/>
        <dbReference type="Rhea" id="RHEA-COMP:11604"/>
        <dbReference type="ChEBI" id="CHEBI:15378"/>
        <dbReference type="ChEBI" id="CHEBI:29999"/>
        <dbReference type="ChEBI" id="CHEBI:30616"/>
        <dbReference type="ChEBI" id="CHEBI:83421"/>
        <dbReference type="ChEBI" id="CHEBI:456216"/>
        <dbReference type="EC" id="2.7.11.1"/>
    </reaction>
</comment>
<dbReference type="GO" id="GO:0035556">
    <property type="term" value="P:intracellular signal transduction"/>
    <property type="evidence" value="ECO:0007669"/>
    <property type="project" value="TreeGrafter"/>
</dbReference>
<dbReference type="PROSITE" id="PS50011">
    <property type="entry name" value="PROTEIN_KINASE_DOM"/>
    <property type="match status" value="1"/>
</dbReference>
<evidence type="ECO:0000256" key="9">
    <source>
        <dbReference type="ARBA" id="ARBA00023054"/>
    </source>
</evidence>
<sequence length="1224" mass="136070">MEVKGHVITSMGLGAPDVQGCQDSKLQAERVAALQERKQALEALLNSRVGELKQVCLQEAELTGKLPHAFPLETGEKPPVVQRRAGLWPNSKAEDEAAQRKQMKAIFTGALYRHAESDRNVPNSKRTVHRGCHTEDTVMSESTSSMSDSTSHDNESSPSVAADQRSLSQPRLTVGSPDHRISRKLSPVEIYYEMRTRRNSVTSSVSPTHSLPRSASNVEGRSVPATPLLARTAPISVHVRSDASGGNGLKQWSGSLDVPYMIPLAQEGSSSDRRSCPYSSRARRSNSSEALLDRSSLPDDPASRNGMPPRGGPYKSSETLTDGKLRHIHLGSPERHVDSSVEQAKLRLSMGGRGAGGGYNELLMDYIWGKQQRVQVQHHLYQSTGRIWQDLPSPRSSTAAVPPHANGFSHSQVHLPSAAPPYSPMVLRGSQAELRRVKVTRTKSCGPFIPLQQHPQDAILLSAYESPLPASGTTTSSIPNLHPYQSELSGTPFGRRPPQFSLPTPEDSTRSLHKALALEGLRDWYLRNALGYPPAAPKGHEAGISRLSHPHPLAPSVQGESANLHRSQIPQSASFHGHPLHGRSMEFSLYQETPHPQTQEATPKEPRWLGLFPTLQILKLDIGYHSQGAFSLSADVIWTRLQLSPNPSSKPRPHPTQDKVGSPKPAPSPITPSHHSPAAEKQPQEPELLESYEEQQENPADYGIGGYYSVEIGEIFVDRYQVVRKLGWGHFSTVWLCWDMEKEHFVALKVVKSAQIFTETALDEVKLLKSVRDSDPKDPKRERIVHLIDDFRISGENGEHVCMVLEVLGHQLLRWIVKSNYTGLPLPCVKSILRQVLQGLDYLHTKCKIIHTDIKPENILLRVDEVYVQKLAANTKLWHMPVSSSYTSSPVNRSSRENQSLSKILGKLTGVFHTLGEWSSKVSRTQINRLTRRDRRRRGQESASDHNQRDKPHVAFADVTAPSSTSSSTCHSKLKGPNPTFRRHTLLLEDGLDSTLHSHRDYMCSLPDLKKDAAVFGCRSMLLHQTADRELPPRSPSSPYGISDSAGLLDLLNPQNADQILIKIADLGNACWVHKHFTEDIQTCQYRSVEVLIGAGYNTPADIWSTACMAFELATGDYLFDPQSGGTFSREEDHIGHIIELLGPLPSKFIISGKKSKRYFNRKGQLRRISKLKPWSLYEILLDKYEWPQDEAAQFSSFLLTMLELLPEKRATAAQCLKHPWITS</sequence>
<accession>A0AAV1NFN2</accession>
<keyword evidence="9" id="KW-0175">Coiled coil</keyword>
<dbReference type="EMBL" id="CAWUFR010000033">
    <property type="protein sequence ID" value="CAK6958341.1"/>
    <property type="molecule type" value="Genomic_DNA"/>
</dbReference>
<evidence type="ECO:0000256" key="11">
    <source>
        <dbReference type="ARBA" id="ARBA00048679"/>
    </source>
</evidence>
<dbReference type="InterPro" id="IPR021774">
    <property type="entry name" value="CUPID"/>
</dbReference>
<dbReference type="PANTHER" id="PTHR47634:SF20">
    <property type="entry name" value="SRSF PROTEIN KINASE 3"/>
    <property type="match status" value="1"/>
</dbReference>
<dbReference type="InterPro" id="IPR000719">
    <property type="entry name" value="Prot_kinase_dom"/>
</dbReference>
<evidence type="ECO:0000313" key="15">
    <source>
        <dbReference type="EMBL" id="CAK6958341.1"/>
    </source>
</evidence>
<dbReference type="AlphaFoldDB" id="A0AAV1NFN2"/>
<protein>
    <recommendedName>
        <fullName evidence="2">non-specific serine/threonine protein kinase</fullName>
        <ecNumber evidence="2">2.7.11.1</ecNumber>
    </recommendedName>
</protein>
<evidence type="ECO:0000256" key="8">
    <source>
        <dbReference type="ARBA" id="ARBA00022840"/>
    </source>
</evidence>
<comment type="caution">
    <text evidence="15">The sequence shown here is derived from an EMBL/GenBank/DDBJ whole genome shotgun (WGS) entry which is preliminary data.</text>
</comment>
<dbReference type="FunFam" id="3.30.200.20:FF:000163">
    <property type="entry name" value="SRSF protein kinase 2 isoform X1"/>
    <property type="match status" value="1"/>
</dbReference>
<dbReference type="FunFam" id="1.10.510.10:FF:000275">
    <property type="entry name" value="SRSF protein kinase 2 isoform X3"/>
    <property type="match status" value="1"/>
</dbReference>
<evidence type="ECO:0000256" key="3">
    <source>
        <dbReference type="ARBA" id="ARBA00022490"/>
    </source>
</evidence>
<evidence type="ECO:0000256" key="5">
    <source>
        <dbReference type="ARBA" id="ARBA00022679"/>
    </source>
</evidence>